<dbReference type="InterPro" id="IPR054708">
    <property type="entry name" value="MTPAP-like_central"/>
</dbReference>
<evidence type="ECO:0000256" key="3">
    <source>
        <dbReference type="ARBA" id="ARBA00008593"/>
    </source>
</evidence>
<dbReference type="PANTHER" id="PTHR12271">
    <property type="entry name" value="POLY A POLYMERASE CID PAP -RELATED"/>
    <property type="match status" value="1"/>
</dbReference>
<reference evidence="11 12" key="1">
    <citation type="submission" date="2023-08" db="EMBL/GenBank/DDBJ databases">
        <title>Black Yeasts Isolated from many extreme environments.</title>
        <authorList>
            <person name="Coleine C."/>
            <person name="Stajich J.E."/>
            <person name="Selbmann L."/>
        </authorList>
    </citation>
    <scope>NUCLEOTIDE SEQUENCE [LARGE SCALE GENOMIC DNA]</scope>
    <source>
        <strain evidence="11 12">CCFEE 5885</strain>
    </source>
</reference>
<feature type="domain" description="PAP-associated" evidence="9">
    <location>
        <begin position="329"/>
        <end position="384"/>
    </location>
</feature>
<feature type="region of interest" description="Disordered" evidence="8">
    <location>
        <begin position="442"/>
        <end position="489"/>
    </location>
</feature>
<evidence type="ECO:0000256" key="6">
    <source>
        <dbReference type="ARBA" id="ARBA00022723"/>
    </source>
</evidence>
<evidence type="ECO:0000259" key="10">
    <source>
        <dbReference type="Pfam" id="PF22600"/>
    </source>
</evidence>
<feature type="region of interest" description="Disordered" evidence="8">
    <location>
        <begin position="1"/>
        <end position="59"/>
    </location>
</feature>
<dbReference type="InterPro" id="IPR043519">
    <property type="entry name" value="NT_sf"/>
</dbReference>
<evidence type="ECO:0000256" key="2">
    <source>
        <dbReference type="ARBA" id="ARBA00001946"/>
    </source>
</evidence>
<dbReference type="Proteomes" id="UP001345013">
    <property type="component" value="Unassembled WGS sequence"/>
</dbReference>
<feature type="compositionally biased region" description="Polar residues" evidence="8">
    <location>
        <begin position="561"/>
        <end position="576"/>
    </location>
</feature>
<keyword evidence="7" id="KW-0460">Magnesium</keyword>
<protein>
    <recommendedName>
        <fullName evidence="4">polynucleotide adenylyltransferase</fullName>
        <ecNumber evidence="4">2.7.7.19</ecNumber>
    </recommendedName>
</protein>
<dbReference type="Gene3D" id="1.10.1410.10">
    <property type="match status" value="1"/>
</dbReference>
<dbReference type="SUPFAM" id="SSF81301">
    <property type="entry name" value="Nucleotidyltransferase"/>
    <property type="match status" value="1"/>
</dbReference>
<feature type="compositionally biased region" description="Basic residues" evidence="8">
    <location>
        <begin position="973"/>
        <end position="982"/>
    </location>
</feature>
<comment type="cofactor">
    <cofactor evidence="1">
        <name>Mn(2+)</name>
        <dbReference type="ChEBI" id="CHEBI:29035"/>
    </cofactor>
</comment>
<accession>A0ABR0K4I7</accession>
<feature type="region of interest" description="Disordered" evidence="8">
    <location>
        <begin position="775"/>
        <end position="852"/>
    </location>
</feature>
<dbReference type="Pfam" id="PF22600">
    <property type="entry name" value="MTPAP-like_central"/>
    <property type="match status" value="1"/>
</dbReference>
<feature type="compositionally biased region" description="Polar residues" evidence="8">
    <location>
        <begin position="829"/>
        <end position="851"/>
    </location>
</feature>
<name>A0ABR0K4I7_9EURO</name>
<evidence type="ECO:0000313" key="12">
    <source>
        <dbReference type="Proteomes" id="UP001345013"/>
    </source>
</evidence>
<evidence type="ECO:0000259" key="9">
    <source>
        <dbReference type="Pfam" id="PF03828"/>
    </source>
</evidence>
<feature type="region of interest" description="Disordered" evidence="8">
    <location>
        <begin position="736"/>
        <end position="759"/>
    </location>
</feature>
<evidence type="ECO:0000313" key="11">
    <source>
        <dbReference type="EMBL" id="KAK5086239.1"/>
    </source>
</evidence>
<comment type="caution">
    <text evidence="11">The sequence shown here is derived from an EMBL/GenBank/DDBJ whole genome shotgun (WGS) entry which is preliminary data.</text>
</comment>
<feature type="compositionally biased region" description="Low complexity" evidence="8">
    <location>
        <begin position="808"/>
        <end position="817"/>
    </location>
</feature>
<proteinExistence type="inferred from homology"/>
<evidence type="ECO:0000256" key="7">
    <source>
        <dbReference type="ARBA" id="ARBA00022842"/>
    </source>
</evidence>
<dbReference type="Pfam" id="PF03828">
    <property type="entry name" value="PAP_assoc"/>
    <property type="match status" value="1"/>
</dbReference>
<dbReference type="EC" id="2.7.7.19" evidence="4"/>
<comment type="cofactor">
    <cofactor evidence="2">
        <name>Mg(2+)</name>
        <dbReference type="ChEBI" id="CHEBI:18420"/>
    </cofactor>
</comment>
<dbReference type="Gene3D" id="3.30.460.10">
    <property type="entry name" value="Beta Polymerase, domain 2"/>
    <property type="match status" value="1"/>
</dbReference>
<keyword evidence="6" id="KW-0479">Metal-binding</keyword>
<gene>
    <name evidence="11" type="ORF">LTR24_006957</name>
</gene>
<keyword evidence="5" id="KW-0808">Transferase</keyword>
<feature type="region of interest" description="Disordered" evidence="8">
    <location>
        <begin position="545"/>
        <end position="576"/>
    </location>
</feature>
<dbReference type="CDD" id="cd05402">
    <property type="entry name" value="NT_PAP_TUTase"/>
    <property type="match status" value="1"/>
</dbReference>
<dbReference type="SUPFAM" id="SSF81631">
    <property type="entry name" value="PAP/OAS1 substrate-binding domain"/>
    <property type="match status" value="1"/>
</dbReference>
<evidence type="ECO:0000256" key="5">
    <source>
        <dbReference type="ARBA" id="ARBA00022679"/>
    </source>
</evidence>
<organism evidence="11 12">
    <name type="scientific">Lithohypha guttulata</name>
    <dbReference type="NCBI Taxonomy" id="1690604"/>
    <lineage>
        <taxon>Eukaryota</taxon>
        <taxon>Fungi</taxon>
        <taxon>Dikarya</taxon>
        <taxon>Ascomycota</taxon>
        <taxon>Pezizomycotina</taxon>
        <taxon>Eurotiomycetes</taxon>
        <taxon>Chaetothyriomycetidae</taxon>
        <taxon>Chaetothyriales</taxon>
        <taxon>Trichomeriaceae</taxon>
        <taxon>Lithohypha</taxon>
    </lineage>
</organism>
<feature type="compositionally biased region" description="Polar residues" evidence="8">
    <location>
        <begin position="988"/>
        <end position="1003"/>
    </location>
</feature>
<sequence length="1010" mass="111019">MSETLSSELSPAATTRSLPSTPSQRPQSPSDRRVSPVTATSTREASPQSLRIGASRTPPAYHRGMICKYETGMRQARRRVPYTLGPEKLEPVPEGATKKLNPKEELQITTDMQALYGRLLPTDESEMRRRKLVEKLEKLLKERWPGKQINVSVFGSTGNRLGTSDSDVDICITTDCKEIEHVCSIADLLARDGMERVVCVSSAKVPIVKVWDPDLQVACDMNVNNPIALENTELIRSYVAIDDRFRPLAMIIKYWAKRRILNDAALGGTLSSYTWICLVLNFLQTRKPPVLPSLQQASNLEPRHLGGVNVAFDKDLSKYEGYGKANTSSLGELLFQFFRYYGHQLDFEKSVMSVRVGKVVPKTQKAWHLLQDNRLCVEEPFNITRNLGNTADDTSVRGIHIELRRACDLIAAGKLEECCEQYVPPQTESLPRRTDTFIQPTTKAIVPQPPPQAQPQPARPAKSNFKNRRPQNNAARRASNPSGRTTTHLRDLPFQMTPQELQLQAQHQQHLLHDQLFQQYQYLQMQEQELRLQLIRHRAVASGYSPSTLSGAGSMEDGQDPSVSSRSNPGSRVPQTAPLYQTRFNNNHAYHGTGFPSSGIVTNPASPLLSTTLPDSRRYARRASVNSAAVNTLRAHSQPARVVPNPNSVPYLIQRFDVPVRQVDASGARRPSVTPNPQDPLAAYLASRMSRQGTRYDAGRRPVEYVGYYVGQSPSLSAYPGSAAVSPMPSNAGLAIHNGGLSPRMSARGSRLPSVSTSPASHYASVANATSIMEPVTENGPIPENAALQHTPPSNRSGPLVVDGSINSPPRRQAAARSARRSSDEFDVSVTTSEDAGLDTPSSSEEMSKNGSMRRDIVNDMACKHLNGDAAHEKDYVSLNGASTRFAEPLGYEHSDSSGILRKIEEERKLRELTTALAAATVNNGHSSHNSVRRHEAHMVASLPGPPLVPIANGVHPPHPAGSNGLQEWQTQGKKRKKNKRGSKAETNDSNAGAQTAEFLTQQEELRKGG</sequence>
<keyword evidence="12" id="KW-1185">Reference proteome</keyword>
<feature type="compositionally biased region" description="Polar residues" evidence="8">
    <location>
        <begin position="1"/>
        <end position="14"/>
    </location>
</feature>
<feature type="compositionally biased region" description="Low complexity" evidence="8">
    <location>
        <begin position="470"/>
        <end position="482"/>
    </location>
</feature>
<comment type="similarity">
    <text evidence="3">Belongs to the DNA polymerase type-B-like family.</text>
</comment>
<dbReference type="EMBL" id="JAVRRG010000097">
    <property type="protein sequence ID" value="KAK5086239.1"/>
    <property type="molecule type" value="Genomic_DNA"/>
</dbReference>
<evidence type="ECO:0000256" key="4">
    <source>
        <dbReference type="ARBA" id="ARBA00012388"/>
    </source>
</evidence>
<feature type="compositionally biased region" description="Low complexity" evidence="8">
    <location>
        <begin position="15"/>
        <end position="29"/>
    </location>
</feature>
<feature type="compositionally biased region" description="Pro residues" evidence="8">
    <location>
        <begin position="447"/>
        <end position="458"/>
    </location>
</feature>
<evidence type="ECO:0000256" key="8">
    <source>
        <dbReference type="SAM" id="MobiDB-lite"/>
    </source>
</evidence>
<feature type="compositionally biased region" description="Polar residues" evidence="8">
    <location>
        <begin position="38"/>
        <end position="49"/>
    </location>
</feature>
<feature type="domain" description="Poly(A) RNA polymerase mitochondrial-like central palm" evidence="10">
    <location>
        <begin position="108"/>
        <end position="239"/>
    </location>
</feature>
<evidence type="ECO:0000256" key="1">
    <source>
        <dbReference type="ARBA" id="ARBA00001936"/>
    </source>
</evidence>
<dbReference type="PANTHER" id="PTHR12271:SF113">
    <property type="entry name" value="POLY(A) RNA POLYMERASE CID11"/>
    <property type="match status" value="1"/>
</dbReference>
<dbReference type="InterPro" id="IPR002058">
    <property type="entry name" value="PAP_assoc"/>
</dbReference>
<feature type="region of interest" description="Disordered" evidence="8">
    <location>
        <begin position="951"/>
        <end position="1010"/>
    </location>
</feature>